<dbReference type="EMBL" id="JBHEZX010000019">
    <property type="protein sequence ID" value="MFC1413814.1"/>
    <property type="molecule type" value="Genomic_DNA"/>
</dbReference>
<dbReference type="GO" id="GO:0016757">
    <property type="term" value="F:glycosyltransferase activity"/>
    <property type="evidence" value="ECO:0007669"/>
    <property type="project" value="UniProtKB-KW"/>
</dbReference>
<dbReference type="Proteomes" id="UP001592582">
    <property type="component" value="Unassembled WGS sequence"/>
</dbReference>
<sequence length="456" mass="47307">MTTTHAPTRTDRSTSAATPPGAPARRLPWVLGWLGCAIWAACFPLVSSLSPQRTWGLVAAVGYTAALAAAALLPRRQVARVSAALALLGAVAVPLGIMTAEGWSQSEVLVVQNSAVQLLHTGTPYLPDPHQVIGYDPYLPAMALFGLPRALLGDHGTLPRMAGDPRIWFLAAFAGCLVASWRLLRTPGAPVRRWGTAVAAVTASPLVALVAVTGGVDLPLIGCCCLALALAGRGHAGRAGLVLALACAIKWTAWPALPVAAVLLLQLYGRRAALRCTAVALAAAAVLVAPFVLLSPHAVAEQVIRFPLGMSTMRTAAASPLPGHLLAGLGAGGRTADFVLLALGGAAVAGWVLRRPPRTALQAADRLAVGVSIAFLLAPAGRFGYLELPALLLLWPRLATARPVALRLPPDLGSVRIPRPAGRVRPAAVVARIPQQWAAVSAPWRRVLLRRSSGLG</sequence>
<organism evidence="1 2">
    <name type="scientific">Streptacidiphilus alkalitolerans</name>
    <dbReference type="NCBI Taxonomy" id="3342712"/>
    <lineage>
        <taxon>Bacteria</taxon>
        <taxon>Bacillati</taxon>
        <taxon>Actinomycetota</taxon>
        <taxon>Actinomycetes</taxon>
        <taxon>Kitasatosporales</taxon>
        <taxon>Streptomycetaceae</taxon>
        <taxon>Streptacidiphilus</taxon>
    </lineage>
</organism>
<protein>
    <submittedName>
        <fullName evidence="1">Glycosyltransferase family 87 protein</fullName>
        <ecNumber evidence="1">2.4.-.-</ecNumber>
    </submittedName>
</protein>
<evidence type="ECO:0000313" key="1">
    <source>
        <dbReference type="EMBL" id="MFC1413814.1"/>
    </source>
</evidence>
<proteinExistence type="predicted"/>
<keyword evidence="1" id="KW-0808">Transferase</keyword>
<keyword evidence="2" id="KW-1185">Reference proteome</keyword>
<reference evidence="1 2" key="1">
    <citation type="submission" date="2024-09" db="EMBL/GenBank/DDBJ databases">
        <authorList>
            <person name="Lee S.D."/>
        </authorList>
    </citation>
    <scope>NUCLEOTIDE SEQUENCE [LARGE SCALE GENOMIC DNA]</scope>
    <source>
        <strain evidence="1 2">N1-1</strain>
    </source>
</reference>
<accession>A0ABV6VJ96</accession>
<evidence type="ECO:0000313" key="2">
    <source>
        <dbReference type="Proteomes" id="UP001592582"/>
    </source>
</evidence>
<comment type="caution">
    <text evidence="1">The sequence shown here is derived from an EMBL/GenBank/DDBJ whole genome shotgun (WGS) entry which is preliminary data.</text>
</comment>
<name>A0ABV6VJ96_9ACTN</name>
<dbReference type="EC" id="2.4.-.-" evidence="1"/>
<gene>
    <name evidence="1" type="ORF">ACEZDG_31595</name>
</gene>
<dbReference type="InterPro" id="IPR018584">
    <property type="entry name" value="GT87"/>
</dbReference>
<dbReference type="Pfam" id="PF09594">
    <property type="entry name" value="GT87"/>
    <property type="match status" value="1"/>
</dbReference>
<keyword evidence="1" id="KW-0328">Glycosyltransferase</keyword>